<evidence type="ECO:0000313" key="3">
    <source>
        <dbReference type="EMBL" id="CAL1149367.1"/>
    </source>
</evidence>
<accession>A0A9P1G3G8</accession>
<organism evidence="2">
    <name type="scientific">Cladocopium goreaui</name>
    <dbReference type="NCBI Taxonomy" id="2562237"/>
    <lineage>
        <taxon>Eukaryota</taxon>
        <taxon>Sar</taxon>
        <taxon>Alveolata</taxon>
        <taxon>Dinophyceae</taxon>
        <taxon>Suessiales</taxon>
        <taxon>Symbiodiniaceae</taxon>
        <taxon>Cladocopium</taxon>
    </lineage>
</organism>
<evidence type="ECO:0000313" key="2">
    <source>
        <dbReference type="EMBL" id="CAI3995992.1"/>
    </source>
</evidence>
<evidence type="ECO:0000256" key="1">
    <source>
        <dbReference type="SAM" id="MobiDB-lite"/>
    </source>
</evidence>
<proteinExistence type="predicted"/>
<comment type="caution">
    <text evidence="2">The sequence shown here is derived from an EMBL/GenBank/DDBJ whole genome shotgun (WGS) entry which is preliminary data.</text>
</comment>
<keyword evidence="4" id="KW-1185">Reference proteome</keyword>
<protein>
    <submittedName>
        <fullName evidence="2">Uncharacterized protein</fullName>
    </submittedName>
</protein>
<dbReference type="OrthoDB" id="441096at2759"/>
<feature type="region of interest" description="Disordered" evidence="1">
    <location>
        <begin position="186"/>
        <end position="215"/>
    </location>
</feature>
<reference evidence="2" key="1">
    <citation type="submission" date="2022-10" db="EMBL/GenBank/DDBJ databases">
        <authorList>
            <person name="Chen Y."/>
            <person name="Dougan E. K."/>
            <person name="Chan C."/>
            <person name="Rhodes N."/>
            <person name="Thang M."/>
        </authorList>
    </citation>
    <scope>NUCLEOTIDE SEQUENCE</scope>
</reference>
<dbReference type="Proteomes" id="UP001152797">
    <property type="component" value="Unassembled WGS sequence"/>
</dbReference>
<gene>
    <name evidence="2" type="ORF">C1SCF055_LOCUS22506</name>
</gene>
<reference evidence="3" key="2">
    <citation type="submission" date="2024-04" db="EMBL/GenBank/DDBJ databases">
        <authorList>
            <person name="Chen Y."/>
            <person name="Shah S."/>
            <person name="Dougan E. K."/>
            <person name="Thang M."/>
            <person name="Chan C."/>
        </authorList>
    </citation>
    <scope>NUCLEOTIDE SEQUENCE [LARGE SCALE GENOMIC DNA]</scope>
</reference>
<feature type="compositionally biased region" description="Basic residues" evidence="1">
    <location>
        <begin position="39"/>
        <end position="53"/>
    </location>
</feature>
<sequence length="215" mass="23970">MIDPMAQMGMGNMQKGGMFYQGGMYPTYQTNTWGFKGAKGGKGKGRGKGKGKSHFSDDDPRRQIMMAQRQAQQRDRAAIISAQKSAQQRFEKDLLDRVQGKWKDEEDASISYHVEGSVCSVSGQSSRTFRNRLSVYGGELCWDAKRFWHYLNFNALPPIGEEVERVEWNPGQGSPPTKQIIWIRSNEEDVADEAAEGDGVSPVEATQAVAEEPEA</sequence>
<name>A0A9P1G3G8_9DINO</name>
<dbReference type="EMBL" id="CAMXCT020002144">
    <property type="protein sequence ID" value="CAL1149367.1"/>
    <property type="molecule type" value="Genomic_DNA"/>
</dbReference>
<dbReference type="EMBL" id="CAMXCT030002144">
    <property type="protein sequence ID" value="CAL4783304.1"/>
    <property type="molecule type" value="Genomic_DNA"/>
</dbReference>
<dbReference type="EMBL" id="CAMXCT010002144">
    <property type="protein sequence ID" value="CAI3995992.1"/>
    <property type="molecule type" value="Genomic_DNA"/>
</dbReference>
<feature type="region of interest" description="Disordered" evidence="1">
    <location>
        <begin position="36"/>
        <end position="62"/>
    </location>
</feature>
<evidence type="ECO:0000313" key="4">
    <source>
        <dbReference type="Proteomes" id="UP001152797"/>
    </source>
</evidence>
<dbReference type="AlphaFoldDB" id="A0A9P1G3G8"/>